<dbReference type="InterPro" id="IPR016186">
    <property type="entry name" value="C-type_lectin-like/link_sf"/>
</dbReference>
<dbReference type="AlphaFoldDB" id="A0A8C1J167"/>
<dbReference type="Gene3D" id="3.10.100.10">
    <property type="entry name" value="Mannose-Binding Protein A, subunit A"/>
    <property type="match status" value="1"/>
</dbReference>
<dbReference type="Proteomes" id="UP000694427">
    <property type="component" value="Unplaced"/>
</dbReference>
<evidence type="ECO:0000256" key="1">
    <source>
        <dbReference type="SAM" id="SignalP"/>
    </source>
</evidence>
<dbReference type="PANTHER" id="PTHR45784">
    <property type="entry name" value="C-TYPE LECTIN DOMAIN FAMILY 20 MEMBER A-RELATED"/>
    <property type="match status" value="1"/>
</dbReference>
<sequence length="175" mass="20616">MEISLAVSTLIFCSAGELIITGITDQKLNVYFNAVLSTGLFSKTFCYFTLIQEPKTWTEAQSYCKKYNTDLATIQSDEDRYKIQEIAISMKFQDRAWMGLYDGVFGWRWSYRDLNIDYMNWEPTEETTSRTQRKCGVIRDTGNWHVASCEEQKPSFCYNEKHHLKSQRFSRFNLR</sequence>
<organism evidence="3 4">
    <name type="scientific">Cyprinus carpio</name>
    <name type="common">Common carp</name>
    <dbReference type="NCBI Taxonomy" id="7962"/>
    <lineage>
        <taxon>Eukaryota</taxon>
        <taxon>Metazoa</taxon>
        <taxon>Chordata</taxon>
        <taxon>Craniata</taxon>
        <taxon>Vertebrata</taxon>
        <taxon>Euteleostomi</taxon>
        <taxon>Actinopterygii</taxon>
        <taxon>Neopterygii</taxon>
        <taxon>Teleostei</taxon>
        <taxon>Ostariophysi</taxon>
        <taxon>Cypriniformes</taxon>
        <taxon>Cyprinidae</taxon>
        <taxon>Cyprininae</taxon>
        <taxon>Cyprinus</taxon>
    </lineage>
</organism>
<proteinExistence type="predicted"/>
<dbReference type="PROSITE" id="PS50041">
    <property type="entry name" value="C_TYPE_LECTIN_2"/>
    <property type="match status" value="1"/>
</dbReference>
<dbReference type="Ensembl" id="ENSCCRT00010028218.1">
    <property type="protein sequence ID" value="ENSCCRP00010025716.1"/>
    <property type="gene ID" value="ENSCCRG00010011076.1"/>
</dbReference>
<accession>A0A8C1J167</accession>
<feature type="domain" description="C-type lectin" evidence="2">
    <location>
        <begin position="42"/>
        <end position="158"/>
    </location>
</feature>
<dbReference type="SMART" id="SM00034">
    <property type="entry name" value="CLECT"/>
    <property type="match status" value="1"/>
</dbReference>
<dbReference type="InterPro" id="IPR001304">
    <property type="entry name" value="C-type_lectin-like"/>
</dbReference>
<name>A0A8C1J167_CYPCA</name>
<keyword evidence="4" id="KW-1185">Reference proteome</keyword>
<feature type="chain" id="PRO_5034342242" description="C-type lectin domain-containing protein" evidence="1">
    <location>
        <begin position="17"/>
        <end position="175"/>
    </location>
</feature>
<reference evidence="3" key="1">
    <citation type="submission" date="2025-08" db="UniProtKB">
        <authorList>
            <consortium name="Ensembl"/>
        </authorList>
    </citation>
    <scope>IDENTIFICATION</scope>
</reference>
<evidence type="ECO:0000313" key="4">
    <source>
        <dbReference type="Proteomes" id="UP000694427"/>
    </source>
</evidence>
<feature type="signal peptide" evidence="1">
    <location>
        <begin position="1"/>
        <end position="16"/>
    </location>
</feature>
<dbReference type="PANTHER" id="PTHR45784:SF3">
    <property type="entry name" value="C-TYPE LECTIN DOMAIN FAMILY 4 MEMBER K-LIKE-RELATED"/>
    <property type="match status" value="1"/>
</dbReference>
<reference evidence="3" key="2">
    <citation type="submission" date="2025-09" db="UniProtKB">
        <authorList>
            <consortium name="Ensembl"/>
        </authorList>
    </citation>
    <scope>IDENTIFICATION</scope>
</reference>
<evidence type="ECO:0000313" key="3">
    <source>
        <dbReference type="Ensembl" id="ENSCCRP00010025716.1"/>
    </source>
</evidence>
<dbReference type="Pfam" id="PF00059">
    <property type="entry name" value="Lectin_C"/>
    <property type="match status" value="1"/>
</dbReference>
<dbReference type="InterPro" id="IPR016187">
    <property type="entry name" value="CTDL_fold"/>
</dbReference>
<evidence type="ECO:0000259" key="2">
    <source>
        <dbReference type="PROSITE" id="PS50041"/>
    </source>
</evidence>
<keyword evidence="1" id="KW-0732">Signal</keyword>
<dbReference type="SUPFAM" id="SSF56436">
    <property type="entry name" value="C-type lectin-like"/>
    <property type="match status" value="1"/>
</dbReference>
<protein>
    <recommendedName>
        <fullName evidence="2">C-type lectin domain-containing protein</fullName>
    </recommendedName>
</protein>